<evidence type="ECO:0000256" key="5">
    <source>
        <dbReference type="ARBA" id="ARBA00022679"/>
    </source>
</evidence>
<evidence type="ECO:0000256" key="11">
    <source>
        <dbReference type="ARBA" id="ARBA00023180"/>
    </source>
</evidence>
<dbReference type="Gene3D" id="3.40.50.11660">
    <property type="entry name" value="Glycosyl transferase family 10, C-terminal domain"/>
    <property type="match status" value="1"/>
</dbReference>
<keyword evidence="17" id="KW-1185">Reference proteome</keyword>
<protein>
    <recommendedName>
        <fullName evidence="13">Fucosyltransferase</fullName>
        <ecNumber evidence="13">2.4.1.-</ecNumber>
    </recommendedName>
</protein>
<evidence type="ECO:0000313" key="17">
    <source>
        <dbReference type="Proteomes" id="UP001418222"/>
    </source>
</evidence>
<keyword evidence="8" id="KW-1133">Transmembrane helix</keyword>
<keyword evidence="12" id="KW-0961">Cell wall biogenesis/degradation</keyword>
<keyword evidence="14" id="KW-0732">Signal</keyword>
<evidence type="ECO:0000256" key="9">
    <source>
        <dbReference type="ARBA" id="ARBA00023034"/>
    </source>
</evidence>
<evidence type="ECO:0000256" key="7">
    <source>
        <dbReference type="ARBA" id="ARBA00022968"/>
    </source>
</evidence>
<comment type="subcellular location">
    <subcellularLocation>
        <location evidence="1 13">Golgi apparatus</location>
        <location evidence="1 13">Golgi stack membrane</location>
        <topology evidence="1 13">Single-pass type II membrane protein</topology>
    </subcellularLocation>
</comment>
<comment type="pathway">
    <text evidence="2">Protein modification; protein glycosylation.</text>
</comment>
<dbReference type="Pfam" id="PF00852">
    <property type="entry name" value="Glyco_transf_10"/>
    <property type="match status" value="1"/>
</dbReference>
<keyword evidence="5 13" id="KW-0808">Transferase</keyword>
<evidence type="ECO:0000256" key="13">
    <source>
        <dbReference type="RuleBase" id="RU003832"/>
    </source>
</evidence>
<evidence type="ECO:0000256" key="8">
    <source>
        <dbReference type="ARBA" id="ARBA00022989"/>
    </source>
</evidence>
<organism evidence="16 17">
    <name type="scientific">Platanthera zijinensis</name>
    <dbReference type="NCBI Taxonomy" id="2320716"/>
    <lineage>
        <taxon>Eukaryota</taxon>
        <taxon>Viridiplantae</taxon>
        <taxon>Streptophyta</taxon>
        <taxon>Embryophyta</taxon>
        <taxon>Tracheophyta</taxon>
        <taxon>Spermatophyta</taxon>
        <taxon>Magnoliopsida</taxon>
        <taxon>Liliopsida</taxon>
        <taxon>Asparagales</taxon>
        <taxon>Orchidaceae</taxon>
        <taxon>Orchidoideae</taxon>
        <taxon>Orchideae</taxon>
        <taxon>Orchidinae</taxon>
        <taxon>Platanthera</taxon>
    </lineage>
</organism>
<keyword evidence="11" id="KW-0325">Glycoprotein</keyword>
<keyword evidence="9 13" id="KW-0333">Golgi apparatus</keyword>
<sequence>MGSPTNQRRRWPGLLLLLAVFVFVAEIVTYPTESGRFDTAKNAVQSWTKSIHSPSSASPSLSTTLIFPDEEDCRCQKWLEAEDNVSYSRNFEKDPVLIAGADQDWSSCTVGCKFGFPANKIPDATFGLAPNLATETIHRSMESSQYYIENNIDLARRRGYRIIMTTSLSSDVPVGYFSWSEYDIMAPVQPKTAEGVAAAFISNCGAHNFRLQALEMLEKLKIKIDSYGSCHRNHDGNVIKVDTLKRYKFSLAFENSNEEDYVTEKFFQSLVAGAIPVVIGAPNIQDFAPSSDSILHIKNLDDVTSVAKTMKYLAANPASFNRTLRWKYEGPSDSFKALVDMAAVHSSCRLCVHVATKIHDKEETSSARFQKRPCKCKGKTGNNVYHLYVRERGRFKMESIFLSSRSLTVDGLKAAVVRKFESLNHVPIWNRERPEILRKGAAEELRVFRIYPVGLNQRQALYTFSFGTDAQLSDYINSHPCTKFEVIFV</sequence>
<dbReference type="GO" id="GO:0032580">
    <property type="term" value="C:Golgi cisterna membrane"/>
    <property type="evidence" value="ECO:0007669"/>
    <property type="project" value="UniProtKB-SubCell"/>
</dbReference>
<evidence type="ECO:0000256" key="4">
    <source>
        <dbReference type="ARBA" id="ARBA00022676"/>
    </source>
</evidence>
<keyword evidence="7" id="KW-0735">Signal-anchor</keyword>
<dbReference type="FunFam" id="3.40.50.11660:FF:000005">
    <property type="entry name" value="Glycoprotein 3-alpha-L-fucosyltransferase A"/>
    <property type="match status" value="1"/>
</dbReference>
<comment type="similarity">
    <text evidence="3 13">Belongs to the glycosyltransferase 10 family.</text>
</comment>
<evidence type="ECO:0000256" key="2">
    <source>
        <dbReference type="ARBA" id="ARBA00004922"/>
    </source>
</evidence>
<dbReference type="PANTHER" id="PTHR11929">
    <property type="entry name" value="ALPHA- 1,3 -FUCOSYLTRANSFERASE"/>
    <property type="match status" value="1"/>
</dbReference>
<dbReference type="PANTHER" id="PTHR11929:SF220">
    <property type="entry name" value="FUCOSYLTRANSFERASE"/>
    <property type="match status" value="1"/>
</dbReference>
<proteinExistence type="inferred from homology"/>
<evidence type="ECO:0000256" key="14">
    <source>
        <dbReference type="SAM" id="SignalP"/>
    </source>
</evidence>
<dbReference type="EMBL" id="JBBWWQ010000008">
    <property type="protein sequence ID" value="KAK8941179.1"/>
    <property type="molecule type" value="Genomic_DNA"/>
</dbReference>
<gene>
    <name evidence="16" type="primary">FUT12</name>
    <name evidence="16" type="ORF">KSP39_PZI010229</name>
</gene>
<comment type="caution">
    <text evidence="16">The sequence shown here is derived from an EMBL/GenBank/DDBJ whole genome shotgun (WGS) entry which is preliminary data.</text>
</comment>
<feature type="domain" description="Fucosyltransferase C-terminal" evidence="15">
    <location>
        <begin position="196"/>
        <end position="359"/>
    </location>
</feature>
<dbReference type="GO" id="GO:0008417">
    <property type="term" value="F:fucosyltransferase activity"/>
    <property type="evidence" value="ECO:0007669"/>
    <property type="project" value="InterPro"/>
</dbReference>
<keyword evidence="10" id="KW-0472">Membrane</keyword>
<dbReference type="SUPFAM" id="SSF53756">
    <property type="entry name" value="UDP-Glycosyltransferase/glycogen phosphorylase"/>
    <property type="match status" value="1"/>
</dbReference>
<dbReference type="AlphaFoldDB" id="A0AAP0BIW9"/>
<evidence type="ECO:0000256" key="3">
    <source>
        <dbReference type="ARBA" id="ARBA00008919"/>
    </source>
</evidence>
<feature type="signal peptide" evidence="14">
    <location>
        <begin position="1"/>
        <end position="29"/>
    </location>
</feature>
<dbReference type="EC" id="2.4.1.-" evidence="13"/>
<evidence type="ECO:0000256" key="1">
    <source>
        <dbReference type="ARBA" id="ARBA00004447"/>
    </source>
</evidence>
<evidence type="ECO:0000313" key="16">
    <source>
        <dbReference type="EMBL" id="KAK8941179.1"/>
    </source>
</evidence>
<evidence type="ECO:0000256" key="12">
    <source>
        <dbReference type="ARBA" id="ARBA00023316"/>
    </source>
</evidence>
<dbReference type="InterPro" id="IPR001503">
    <property type="entry name" value="Glyco_trans_10"/>
</dbReference>
<keyword evidence="4 13" id="KW-0328">Glycosyltransferase</keyword>
<evidence type="ECO:0000256" key="10">
    <source>
        <dbReference type="ARBA" id="ARBA00023136"/>
    </source>
</evidence>
<evidence type="ECO:0000259" key="15">
    <source>
        <dbReference type="Pfam" id="PF00852"/>
    </source>
</evidence>
<name>A0AAP0BIW9_9ASPA</name>
<dbReference type="InterPro" id="IPR055270">
    <property type="entry name" value="Glyco_tran_10_C"/>
</dbReference>
<keyword evidence="6 13" id="KW-0812">Transmembrane</keyword>
<reference evidence="16 17" key="1">
    <citation type="journal article" date="2022" name="Nat. Plants">
        <title>Genomes of leafy and leafless Platanthera orchids illuminate the evolution of mycoheterotrophy.</title>
        <authorList>
            <person name="Li M.H."/>
            <person name="Liu K.W."/>
            <person name="Li Z."/>
            <person name="Lu H.C."/>
            <person name="Ye Q.L."/>
            <person name="Zhang D."/>
            <person name="Wang J.Y."/>
            <person name="Li Y.F."/>
            <person name="Zhong Z.M."/>
            <person name="Liu X."/>
            <person name="Yu X."/>
            <person name="Liu D.K."/>
            <person name="Tu X.D."/>
            <person name="Liu B."/>
            <person name="Hao Y."/>
            <person name="Liao X.Y."/>
            <person name="Jiang Y.T."/>
            <person name="Sun W.H."/>
            <person name="Chen J."/>
            <person name="Chen Y.Q."/>
            <person name="Ai Y."/>
            <person name="Zhai J.W."/>
            <person name="Wu S.S."/>
            <person name="Zhou Z."/>
            <person name="Hsiao Y.Y."/>
            <person name="Wu W.L."/>
            <person name="Chen Y.Y."/>
            <person name="Lin Y.F."/>
            <person name="Hsu J.L."/>
            <person name="Li C.Y."/>
            <person name="Wang Z.W."/>
            <person name="Zhao X."/>
            <person name="Zhong W.Y."/>
            <person name="Ma X.K."/>
            <person name="Ma L."/>
            <person name="Huang J."/>
            <person name="Chen G.Z."/>
            <person name="Huang M.Z."/>
            <person name="Huang L."/>
            <person name="Peng D.H."/>
            <person name="Luo Y.B."/>
            <person name="Zou S.Q."/>
            <person name="Chen S.P."/>
            <person name="Lan S."/>
            <person name="Tsai W.C."/>
            <person name="Van de Peer Y."/>
            <person name="Liu Z.J."/>
        </authorList>
    </citation>
    <scope>NUCLEOTIDE SEQUENCE [LARGE SCALE GENOMIC DNA]</scope>
    <source>
        <strain evidence="16">Lor287</strain>
    </source>
</reference>
<feature type="chain" id="PRO_5042820257" description="Fucosyltransferase" evidence="14">
    <location>
        <begin position="30"/>
        <end position="489"/>
    </location>
</feature>
<dbReference type="Proteomes" id="UP001418222">
    <property type="component" value="Unassembled WGS sequence"/>
</dbReference>
<dbReference type="InterPro" id="IPR038577">
    <property type="entry name" value="GT10-like_C_sf"/>
</dbReference>
<dbReference type="GO" id="GO:0071555">
    <property type="term" value="P:cell wall organization"/>
    <property type="evidence" value="ECO:0007669"/>
    <property type="project" value="UniProtKB-KW"/>
</dbReference>
<accession>A0AAP0BIW9</accession>
<evidence type="ECO:0000256" key="6">
    <source>
        <dbReference type="ARBA" id="ARBA00022692"/>
    </source>
</evidence>